<dbReference type="Proteomes" id="UP001066276">
    <property type="component" value="Chromosome 6"/>
</dbReference>
<feature type="compositionally biased region" description="Basic and acidic residues" evidence="1">
    <location>
        <begin position="49"/>
        <end position="74"/>
    </location>
</feature>
<keyword evidence="3" id="KW-1185">Reference proteome</keyword>
<proteinExistence type="predicted"/>
<evidence type="ECO:0000313" key="2">
    <source>
        <dbReference type="EMBL" id="KAJ1140259.1"/>
    </source>
</evidence>
<dbReference type="AlphaFoldDB" id="A0AAV7QKI9"/>
<evidence type="ECO:0000313" key="3">
    <source>
        <dbReference type="Proteomes" id="UP001066276"/>
    </source>
</evidence>
<accession>A0AAV7QKI9</accession>
<comment type="caution">
    <text evidence="2">The sequence shown here is derived from an EMBL/GenBank/DDBJ whole genome shotgun (WGS) entry which is preliminary data.</text>
</comment>
<organism evidence="2 3">
    <name type="scientific">Pleurodeles waltl</name>
    <name type="common">Iberian ribbed newt</name>
    <dbReference type="NCBI Taxonomy" id="8319"/>
    <lineage>
        <taxon>Eukaryota</taxon>
        <taxon>Metazoa</taxon>
        <taxon>Chordata</taxon>
        <taxon>Craniata</taxon>
        <taxon>Vertebrata</taxon>
        <taxon>Euteleostomi</taxon>
        <taxon>Amphibia</taxon>
        <taxon>Batrachia</taxon>
        <taxon>Caudata</taxon>
        <taxon>Salamandroidea</taxon>
        <taxon>Salamandridae</taxon>
        <taxon>Pleurodelinae</taxon>
        <taxon>Pleurodeles</taxon>
    </lineage>
</organism>
<sequence>MGSSRRRCVIGTRQADHRALRVKPTAGRDYSVTFRPRILRTVSPTPRSKALEVEPRSGMEEEQGEHDKSEIIAK</sequence>
<dbReference type="EMBL" id="JANPWB010000010">
    <property type="protein sequence ID" value="KAJ1140259.1"/>
    <property type="molecule type" value="Genomic_DNA"/>
</dbReference>
<protein>
    <submittedName>
        <fullName evidence="2">Uncharacterized protein</fullName>
    </submittedName>
</protein>
<gene>
    <name evidence="2" type="ORF">NDU88_006616</name>
</gene>
<feature type="region of interest" description="Disordered" evidence="1">
    <location>
        <begin position="43"/>
        <end position="74"/>
    </location>
</feature>
<reference evidence="2" key="1">
    <citation type="journal article" date="2022" name="bioRxiv">
        <title>Sequencing and chromosome-scale assembly of the giantPleurodeles waltlgenome.</title>
        <authorList>
            <person name="Brown T."/>
            <person name="Elewa A."/>
            <person name="Iarovenko S."/>
            <person name="Subramanian E."/>
            <person name="Araus A.J."/>
            <person name="Petzold A."/>
            <person name="Susuki M."/>
            <person name="Suzuki K.-i.T."/>
            <person name="Hayashi T."/>
            <person name="Toyoda A."/>
            <person name="Oliveira C."/>
            <person name="Osipova E."/>
            <person name="Leigh N.D."/>
            <person name="Simon A."/>
            <person name="Yun M.H."/>
        </authorList>
    </citation>
    <scope>NUCLEOTIDE SEQUENCE</scope>
    <source>
        <strain evidence="2">20211129_DDA</strain>
        <tissue evidence="2">Liver</tissue>
    </source>
</reference>
<name>A0AAV7QKI9_PLEWA</name>
<evidence type="ECO:0000256" key="1">
    <source>
        <dbReference type="SAM" id="MobiDB-lite"/>
    </source>
</evidence>